<keyword evidence="5 9" id="KW-0375">Hydrogen ion transport</keyword>
<dbReference type="Pfam" id="PF01496">
    <property type="entry name" value="V_ATPase_I"/>
    <property type="match status" value="1"/>
</dbReference>
<dbReference type="AlphaFoldDB" id="A0AA86W0D3"/>
<dbReference type="InterPro" id="IPR002490">
    <property type="entry name" value="V-ATPase_116kDa_su"/>
</dbReference>
<evidence type="ECO:0000256" key="4">
    <source>
        <dbReference type="ARBA" id="ARBA00022692"/>
    </source>
</evidence>
<dbReference type="GO" id="GO:0007035">
    <property type="term" value="P:vacuolar acidification"/>
    <property type="evidence" value="ECO:0007669"/>
    <property type="project" value="TreeGrafter"/>
</dbReference>
<feature type="transmembrane region" description="Helical" evidence="9">
    <location>
        <begin position="580"/>
        <end position="603"/>
    </location>
</feature>
<dbReference type="PIRSF" id="PIRSF001293">
    <property type="entry name" value="ATP6V0A1"/>
    <property type="match status" value="1"/>
</dbReference>
<feature type="transmembrane region" description="Helical" evidence="9">
    <location>
        <begin position="550"/>
        <end position="568"/>
    </location>
</feature>
<feature type="transmembrane region" description="Helical" evidence="9">
    <location>
        <begin position="423"/>
        <end position="447"/>
    </location>
</feature>
<keyword evidence="6 9" id="KW-1133">Transmembrane helix</keyword>
<sequence>MGEAGRGGWCPPMDLFRSEPMQLLQLIIPVESAHLTVSYLAELCLLQFKDLNAEKSPFQRTYATQIKRCGEMARKLRFLKEQMLKNGVSPTGSTTQPDVNIDDLEVKLTELESELTEINANSEKLQRSYNELVEYKLVLQKAGEFFHSAQSGAIEHQREYESQHQIGESIETPLLDDQELSTDSSKQVRLGFLAGLVPREKSMAFERILFRATRGNVFFRQAIVEDPVTDPVSGEQVEKNVFVIFYAGEKAKSKILKICEAFGANRYPFTGELGKQAEMISEVSGRLLELKTTIDTGLLHRCNLLQTIGVQFEQWNLLVRKEKAIYHTLNMLSLDVTKKCLVAEGWSPVFATKMIQDALQRAALDSNSQVSSIFQVLQTREIPPTYFCTNKFTSPFQEIIDSYGVAKYREANPTVYTIITFPFLFAVMFGDWGHGICLLLGALFFIIREKKLSGQLDKLGDITEMTFGGRYVIMLMAIFSIYTGLIYNEFFSVPFELFGPSAYACRDLSCRDATTVGLIKVRRTYPFGVDPVWHGTRSELPFLNSLKMKMSILLGVAQMNLGIIMSYCNAKFFGSSVNIWFQFIPQMIFLNSLFGYLSALIIVKWCTGSQADLYHILIYMFLSPTDDLGENQLFAGQKILQQVFLLLAVVSVPWMLIPKPFILKKQHEDVCFRLNFTQALFVPSEIIYLRSDSDSLLPQRQRGESYAPLQITEESVQIESNHDSNGHEEFEFSEVFVHQLIHTIEFVLGAVSNTASYLRLWALSLAHSELSSVFYEKVLILAWGYNNVIILIVGFIVFAFATVGVLLVMETLSAFLHALRLHWVEFQNKFYEGDGYKFYPLSFSLLDGEDDML</sequence>
<name>A0AA86W0D3_9FABA</name>
<comment type="subcellular location">
    <subcellularLocation>
        <location evidence="1">Membrane</location>
        <topology evidence="1">Multi-pass membrane protein</topology>
    </subcellularLocation>
</comment>
<dbReference type="PANTHER" id="PTHR11629">
    <property type="entry name" value="VACUOLAR PROTON ATPASES"/>
    <property type="match status" value="1"/>
</dbReference>
<keyword evidence="4 9" id="KW-0812">Transmembrane</keyword>
<gene>
    <name evidence="11" type="ORF">AYBTSS11_LOCUS25103</name>
</gene>
<feature type="coiled-coil region" evidence="10">
    <location>
        <begin position="101"/>
        <end position="128"/>
    </location>
</feature>
<feature type="transmembrane region" description="Helical" evidence="9">
    <location>
        <begin position="468"/>
        <end position="487"/>
    </location>
</feature>
<evidence type="ECO:0000256" key="7">
    <source>
        <dbReference type="ARBA" id="ARBA00023065"/>
    </source>
</evidence>
<keyword evidence="8 9" id="KW-0472">Membrane</keyword>
<dbReference type="Proteomes" id="UP001189624">
    <property type="component" value="Chromosome 9"/>
</dbReference>
<organism evidence="11 12">
    <name type="scientific">Sphenostylis stenocarpa</name>
    <dbReference type="NCBI Taxonomy" id="92480"/>
    <lineage>
        <taxon>Eukaryota</taxon>
        <taxon>Viridiplantae</taxon>
        <taxon>Streptophyta</taxon>
        <taxon>Embryophyta</taxon>
        <taxon>Tracheophyta</taxon>
        <taxon>Spermatophyta</taxon>
        <taxon>Magnoliopsida</taxon>
        <taxon>eudicotyledons</taxon>
        <taxon>Gunneridae</taxon>
        <taxon>Pentapetalae</taxon>
        <taxon>rosids</taxon>
        <taxon>fabids</taxon>
        <taxon>Fabales</taxon>
        <taxon>Fabaceae</taxon>
        <taxon>Papilionoideae</taxon>
        <taxon>50 kb inversion clade</taxon>
        <taxon>NPAAA clade</taxon>
        <taxon>indigoferoid/millettioid clade</taxon>
        <taxon>Phaseoleae</taxon>
        <taxon>Sphenostylis</taxon>
    </lineage>
</organism>
<comment type="function">
    <text evidence="9">Essential component of the vacuolar proton pump (V-ATPase), a multimeric enzyme that catalyzes the translocation of protons across the membranes. Required for assembly and activity of the V-ATPase.</text>
</comment>
<evidence type="ECO:0000256" key="3">
    <source>
        <dbReference type="ARBA" id="ARBA00022448"/>
    </source>
</evidence>
<evidence type="ECO:0000256" key="8">
    <source>
        <dbReference type="ARBA" id="ARBA00023136"/>
    </source>
</evidence>
<keyword evidence="7 9" id="KW-0406">Ion transport</keyword>
<keyword evidence="3 9" id="KW-0813">Transport</keyword>
<proteinExistence type="inferred from homology"/>
<feature type="transmembrane region" description="Helical" evidence="9">
    <location>
        <begin position="788"/>
        <end position="809"/>
    </location>
</feature>
<accession>A0AA86W0D3</accession>
<evidence type="ECO:0000256" key="6">
    <source>
        <dbReference type="ARBA" id="ARBA00022989"/>
    </source>
</evidence>
<dbReference type="Gramene" id="rna-AYBTSS11_LOCUS25103">
    <property type="protein sequence ID" value="CAJ1973045.1"/>
    <property type="gene ID" value="gene-AYBTSS11_LOCUS25103"/>
</dbReference>
<comment type="similarity">
    <text evidence="2 9">Belongs to the V-ATPase 116 kDa subunit family.</text>
</comment>
<evidence type="ECO:0000256" key="5">
    <source>
        <dbReference type="ARBA" id="ARBA00022781"/>
    </source>
</evidence>
<dbReference type="PANTHER" id="PTHR11629:SF112">
    <property type="entry name" value="V-TYPE PROTON ATPASE SUBUNIT A3"/>
    <property type="match status" value="1"/>
</dbReference>
<dbReference type="GO" id="GO:0051117">
    <property type="term" value="F:ATPase binding"/>
    <property type="evidence" value="ECO:0007669"/>
    <property type="project" value="TreeGrafter"/>
</dbReference>
<feature type="transmembrane region" description="Helical" evidence="9">
    <location>
        <begin position="639"/>
        <end position="657"/>
    </location>
</feature>
<evidence type="ECO:0000256" key="10">
    <source>
        <dbReference type="SAM" id="Coils"/>
    </source>
</evidence>
<protein>
    <recommendedName>
        <fullName evidence="9">V-type proton ATPase subunit a</fullName>
    </recommendedName>
</protein>
<reference evidence="11" key="1">
    <citation type="submission" date="2023-10" db="EMBL/GenBank/DDBJ databases">
        <authorList>
            <person name="Domelevo Entfellner J.-B."/>
        </authorList>
    </citation>
    <scope>NUCLEOTIDE SEQUENCE</scope>
</reference>
<keyword evidence="12" id="KW-1185">Reference proteome</keyword>
<dbReference type="InterPro" id="IPR026028">
    <property type="entry name" value="V-type_ATPase_116kDa_su_euka"/>
</dbReference>
<dbReference type="EMBL" id="OY731406">
    <property type="protein sequence ID" value="CAJ1973045.1"/>
    <property type="molecule type" value="Genomic_DNA"/>
</dbReference>
<evidence type="ECO:0000256" key="2">
    <source>
        <dbReference type="ARBA" id="ARBA00009904"/>
    </source>
</evidence>
<evidence type="ECO:0000313" key="11">
    <source>
        <dbReference type="EMBL" id="CAJ1973045.1"/>
    </source>
</evidence>
<keyword evidence="10" id="KW-0175">Coiled coil</keyword>
<dbReference type="GO" id="GO:0000220">
    <property type="term" value="C:vacuolar proton-transporting V-type ATPase, V0 domain"/>
    <property type="evidence" value="ECO:0007669"/>
    <property type="project" value="InterPro"/>
</dbReference>
<dbReference type="GO" id="GO:0046961">
    <property type="term" value="F:proton-transporting ATPase activity, rotational mechanism"/>
    <property type="evidence" value="ECO:0007669"/>
    <property type="project" value="InterPro"/>
</dbReference>
<evidence type="ECO:0000256" key="1">
    <source>
        <dbReference type="ARBA" id="ARBA00004141"/>
    </source>
</evidence>
<evidence type="ECO:0000256" key="9">
    <source>
        <dbReference type="RuleBase" id="RU361189"/>
    </source>
</evidence>
<evidence type="ECO:0000313" key="12">
    <source>
        <dbReference type="Proteomes" id="UP001189624"/>
    </source>
</evidence>